<dbReference type="eggNOG" id="ENOG502SDC8">
    <property type="taxonomic scope" value="Eukaryota"/>
</dbReference>
<evidence type="ECO:0000313" key="2">
    <source>
        <dbReference type="EMBL" id="EEA08540.1"/>
    </source>
</evidence>
<dbReference type="Gene3D" id="1.25.10.10">
    <property type="entry name" value="Leucine-rich Repeat Variant"/>
    <property type="match status" value="2"/>
</dbReference>
<dbReference type="RefSeq" id="XP_002142889.1">
    <property type="nucleotide sequence ID" value="XM_002142853.1"/>
</dbReference>
<dbReference type="EMBL" id="DS989741">
    <property type="protein sequence ID" value="EEA08540.1"/>
    <property type="molecule type" value="Genomic_DNA"/>
</dbReference>
<dbReference type="GeneID" id="6998013"/>
<feature type="domain" description="Exportin-1/Importin-beta-like" evidence="1">
    <location>
        <begin position="142"/>
        <end position="312"/>
    </location>
</feature>
<dbReference type="VEuPathDB" id="CryptoDB:CMU_003790"/>
<proteinExistence type="predicted"/>
<dbReference type="InterPro" id="IPR013598">
    <property type="entry name" value="Exportin-1/Importin-b-like"/>
</dbReference>
<organism evidence="2 3">
    <name type="scientific">Cryptosporidium muris (strain RN66)</name>
    <dbReference type="NCBI Taxonomy" id="441375"/>
    <lineage>
        <taxon>Eukaryota</taxon>
        <taxon>Sar</taxon>
        <taxon>Alveolata</taxon>
        <taxon>Apicomplexa</taxon>
        <taxon>Conoidasida</taxon>
        <taxon>Coccidia</taxon>
        <taxon>Eucoccidiorida</taxon>
        <taxon>Eimeriorina</taxon>
        <taxon>Cryptosporidiidae</taxon>
        <taxon>Cryptosporidium</taxon>
    </lineage>
</organism>
<accession>B6AJZ9</accession>
<evidence type="ECO:0000259" key="1">
    <source>
        <dbReference type="Pfam" id="PF08389"/>
    </source>
</evidence>
<evidence type="ECO:0000313" key="3">
    <source>
        <dbReference type="Proteomes" id="UP000001460"/>
    </source>
</evidence>
<dbReference type="Proteomes" id="UP000001460">
    <property type="component" value="Unassembled WGS sequence"/>
</dbReference>
<dbReference type="OMA" id="CVENEAF"/>
<name>B6AJZ9_CRYMR</name>
<sequence>MAEKLIEETLNAILIIANYEVTLDSNQRKAAEHFLLDLFSRKDVNILAIIHELFKLASTNTYIGDFNDIYRKFSIILKNNSISENIQFISLSLLDSAITLEKWEYLNTDQKQYFKKGIMELALSGYNDLNKQPLISYPVAVRRLSCILSKIAIAEWPDNWPDFLTEIFACRTFILQELLHRLHTLEFKINLKYKVSVISKLILGIVKEIAETITSTTISLQSKRRATVISGIYCNENTILEILSDTLQAALLCDDCLLDDNTKQIDGSLLIAKNCDFSLTQLALECLKHIISMTDIKALLEFKLDHLLLELFKKWRDKLEEEIIDLFSCIIYNISKQKHKRTIISTLEYEDTNRLIMGIVYLVRNVVLVPDIMISIPNYETYERHLAIVNLFKITVEKCISAILQIPDNMYADNTNSKFNTIISIWRTCILLSIHPSLNISNIGLLTVTIFLKYYIINKFSDLEATKFYKYFNELHAEVLFVDRLFVILFIRALRIGDPAVKYKSEHWTTWNKLLSTITLTTISPLYMNVDFENKCLENKILPLIQHVSEYIQLTDKYNIGGCEDKTGINFSTFSNTYSKIRSQVQNILNMLVDWDEGRLLSVTFETFIRLARMILSNNSFNLVCNPHTSQFNKNPNNLSTVKDDKIHYDCPKWVILDSLFFIVEILTQRIYKNAAINPLKTVCTSLEHRVSSYYDVNMDTVKRKESRWIQLLHQLLNGFLQLPPDTLCGIYLEYRKVSLIQQTFFTIPWFDSLSDKNSVVTPNGFLKMLFSHLSSTKFYAESKNNYFQMNHTTLKKHTVTALTKIMLNSQIFDAYTNEIIRTVKNCLLDSGITYEEKSIFIASLSATVCSTKNYKIISELISAFIQQEINFLLNPFFKHCSKTEFAYFLFGPILKYITIINDKNNQTREFQESSNKIFNNLNELRNSLNIILTVLSHIQTPDNFDTAKNGGFLIDINETLGNLPIENIYSKKYRNFNKDLDTSSSTKFQLFHPLEPVMAQIFENLFILCKSLFDILKIGEEDEIYEYFYPFVNICDSEWNYLTLNKDISYKTLQNCFSKQSMSDIYYEEVNEARRLLFTIRKLLIKTISSIITLGTNKKIKISEMTNEPSCVENEAFNSNITSELSFTGFYFYPNITSLLSNSLIEPIEQLPIYVILSLVKLGWTPILSPNNIPKKSSSGILQFLTEVFAIRFIPAMLKKFEVEWNNIEYSHAYIILQTNSLLKDNPQESLKVINQMVQKEKPLLNTPLELFFGRNNLYIEDSNINNVVYMIHYHQLNLTIKAILQIVEQFLTTKSVHNLNLSFEQRDYLINSLHNDVNDNNYTDVEMDEKLMTMYSAKRIQFMETPEIKCEQGDISKIVFQDETIVLACLNTILKTIHYPEASLIEYSFKILNKYVRQFNTQYINLKSGSNILSKFEFHLTFIKQLLLSLLKIGLQPFSFDPLNITSNLLQPETYIHTPLRSHMENRHFILLRSAISELIKCIIRSTPICNDYIIKERIILKDQEGKSEDCNSSIISIPEVVLSRGVESLNLLISSDNLFTVQETAKLVQSVLLEFILDTPNNNSVLNTLIYELICKQHKLVMTKSSPNCLTINIPPINFLNGNCLNSNYIEKIGNDRLMI</sequence>
<protein>
    <recommendedName>
        <fullName evidence="1">Exportin-1/Importin-beta-like domain-containing protein</fullName>
    </recommendedName>
</protein>
<dbReference type="OrthoDB" id="339561at2759"/>
<dbReference type="InterPro" id="IPR011989">
    <property type="entry name" value="ARM-like"/>
</dbReference>
<dbReference type="Pfam" id="PF08389">
    <property type="entry name" value="Xpo1"/>
    <property type="match status" value="1"/>
</dbReference>
<reference evidence="2" key="1">
    <citation type="submission" date="2008-06" db="EMBL/GenBank/DDBJ databases">
        <authorList>
            <person name="Lorenzi H."/>
            <person name="Inman J."/>
            <person name="Miller J."/>
            <person name="Schobel S."/>
            <person name="Amedeo P."/>
            <person name="Caler E.V."/>
            <person name="da Silva J."/>
        </authorList>
    </citation>
    <scope>NUCLEOTIDE SEQUENCE [LARGE SCALE GENOMIC DNA]</scope>
    <source>
        <strain evidence="2">RN66</strain>
    </source>
</reference>
<gene>
    <name evidence="2" type="ORF">CMU_003790</name>
</gene>
<keyword evidence="3" id="KW-1185">Reference proteome</keyword>